<dbReference type="AlphaFoldDB" id="A0A135SKH0"/>
<gene>
    <name evidence="3" type="ORF">CSIM01_04907</name>
</gene>
<evidence type="ECO:0000313" key="4">
    <source>
        <dbReference type="Proteomes" id="UP000070328"/>
    </source>
</evidence>
<dbReference type="InterPro" id="IPR003615">
    <property type="entry name" value="HNH_nuc"/>
</dbReference>
<keyword evidence="4" id="KW-1185">Reference proteome</keyword>
<dbReference type="Pfam" id="PF13391">
    <property type="entry name" value="HNH_2"/>
    <property type="match status" value="1"/>
</dbReference>
<evidence type="ECO:0000313" key="3">
    <source>
        <dbReference type="EMBL" id="KXH36392.1"/>
    </source>
</evidence>
<dbReference type="OrthoDB" id="4851182at2759"/>
<reference evidence="3 4" key="1">
    <citation type="submission" date="2014-02" db="EMBL/GenBank/DDBJ databases">
        <title>The genome sequence of Colletotrichum simmondsii CBS122122.</title>
        <authorList>
            <person name="Baroncelli R."/>
            <person name="Thon M.R."/>
        </authorList>
    </citation>
    <scope>NUCLEOTIDE SEQUENCE [LARGE SCALE GENOMIC DNA]</scope>
    <source>
        <strain evidence="3 4">CBS122122</strain>
    </source>
</reference>
<accession>A0A135SKH0</accession>
<comment type="caution">
    <text evidence="3">The sequence shown here is derived from an EMBL/GenBank/DDBJ whole genome shotgun (WGS) entry which is preliminary data.</text>
</comment>
<proteinExistence type="predicted"/>
<dbReference type="EMBL" id="JFBX01000526">
    <property type="protein sequence ID" value="KXH36392.1"/>
    <property type="molecule type" value="Genomic_DNA"/>
</dbReference>
<evidence type="ECO:0000256" key="1">
    <source>
        <dbReference type="SAM" id="MobiDB-lite"/>
    </source>
</evidence>
<organism evidence="3 4">
    <name type="scientific">Colletotrichum simmondsii</name>
    <dbReference type="NCBI Taxonomy" id="703756"/>
    <lineage>
        <taxon>Eukaryota</taxon>
        <taxon>Fungi</taxon>
        <taxon>Dikarya</taxon>
        <taxon>Ascomycota</taxon>
        <taxon>Pezizomycotina</taxon>
        <taxon>Sordariomycetes</taxon>
        <taxon>Hypocreomycetidae</taxon>
        <taxon>Glomerellales</taxon>
        <taxon>Glomerellaceae</taxon>
        <taxon>Colletotrichum</taxon>
        <taxon>Colletotrichum acutatum species complex</taxon>
    </lineage>
</organism>
<evidence type="ECO:0000259" key="2">
    <source>
        <dbReference type="Pfam" id="PF13391"/>
    </source>
</evidence>
<protein>
    <recommendedName>
        <fullName evidence="2">HNH nuclease domain-containing protein</fullName>
    </recommendedName>
</protein>
<feature type="region of interest" description="Disordered" evidence="1">
    <location>
        <begin position="166"/>
        <end position="227"/>
    </location>
</feature>
<sequence>MANEDRDPEKLIAEFEPLLHAYLRRTDPRTRPTELQLDRLRSCLTSKTEGVPDTAYLGDLEQKLPLIKKIYESLPQDHPENLDTARFWSGLWALEVHSLKDIAAKFEEIGSDERNERALQKYLANLDDAAAKFPKLLRMGMIFSFQFDLQKLIRFSVMKGYAQEKDSGGAQLDEGTPGDTASTAARKRRASTSEQSATPQKMPKKTAQKTAQKTPKNTRNKAKSDEALNRDNKRCIVTNMETPQVCYIIPFGLLNCKRALWPLLDAMQAWFGEEAVIKAQRILCEEDDDNIIDEPANMLCLNAQLHKWWADGKFMLKPIGPPYKEPMEDDGVATDLQTANQLNPRHSMSTRRAEKQPAERFRWCQEMTFNWLKWTNIKMKDRVSFDCNPSKKFQPHDYKPLVATGLDPWKTVTDGKLIKVYADFEADLPSYDLLQLQANLLTAFSLTAGADPKLYESDDEDV</sequence>
<name>A0A135SKH0_9PEZI</name>
<feature type="domain" description="HNH nuclease" evidence="2">
    <location>
        <begin position="235"/>
        <end position="316"/>
    </location>
</feature>
<dbReference type="Proteomes" id="UP000070328">
    <property type="component" value="Unassembled WGS sequence"/>
</dbReference>